<dbReference type="PRINTS" id="PR00040">
    <property type="entry name" value="HTHMERR"/>
</dbReference>
<dbReference type="PANTHER" id="PTHR30204">
    <property type="entry name" value="REDOX-CYCLING DRUG-SENSING TRANSCRIPTIONAL ACTIVATOR SOXR"/>
    <property type="match status" value="1"/>
</dbReference>
<feature type="domain" description="HTH merR-type" evidence="2">
    <location>
        <begin position="7"/>
        <end position="76"/>
    </location>
</feature>
<dbReference type="Gene3D" id="1.10.1660.10">
    <property type="match status" value="1"/>
</dbReference>
<protein>
    <submittedName>
        <fullName evidence="3">MerR family transcriptional regulator</fullName>
    </submittedName>
</protein>
<dbReference type="AlphaFoldDB" id="A0A5M3W0U7"/>
<dbReference type="CDD" id="cd00592">
    <property type="entry name" value="HTH_MerR-like"/>
    <property type="match status" value="1"/>
</dbReference>
<dbReference type="PROSITE" id="PS50937">
    <property type="entry name" value="HTH_MERR_2"/>
    <property type="match status" value="1"/>
</dbReference>
<dbReference type="Pfam" id="PF13411">
    <property type="entry name" value="MerR_1"/>
    <property type="match status" value="1"/>
</dbReference>
<dbReference type="SUPFAM" id="SSF46955">
    <property type="entry name" value="Putative DNA-binding domain"/>
    <property type="match status" value="1"/>
</dbReference>
<dbReference type="RefSeq" id="WP_155337926.1">
    <property type="nucleotide sequence ID" value="NZ_BAAABN010000061.1"/>
</dbReference>
<dbReference type="OrthoDB" id="9809391at2"/>
<dbReference type="GO" id="GO:0003700">
    <property type="term" value="F:DNA-binding transcription factor activity"/>
    <property type="evidence" value="ECO:0007669"/>
    <property type="project" value="InterPro"/>
</dbReference>
<dbReference type="GO" id="GO:0003677">
    <property type="term" value="F:DNA binding"/>
    <property type="evidence" value="ECO:0007669"/>
    <property type="project" value="UniProtKB-KW"/>
</dbReference>
<organism evidence="3 4">
    <name type="scientific">Acrocarpospora corrugata</name>
    <dbReference type="NCBI Taxonomy" id="35763"/>
    <lineage>
        <taxon>Bacteria</taxon>
        <taxon>Bacillati</taxon>
        <taxon>Actinomycetota</taxon>
        <taxon>Actinomycetes</taxon>
        <taxon>Streptosporangiales</taxon>
        <taxon>Streptosporangiaceae</taxon>
        <taxon>Acrocarpospora</taxon>
    </lineage>
</organism>
<gene>
    <name evidence="3" type="ORF">Acor_37160</name>
</gene>
<keyword evidence="4" id="KW-1185">Reference proteome</keyword>
<evidence type="ECO:0000256" key="1">
    <source>
        <dbReference type="ARBA" id="ARBA00023125"/>
    </source>
</evidence>
<dbReference type="SMART" id="SM00422">
    <property type="entry name" value="HTH_MERR"/>
    <property type="match status" value="1"/>
</dbReference>
<sequence length="302" mass="32967">MSERIELFTIGQLARSTGLSVRTIRFWSDQGVLPETRRSTGGYRLYDVAAVARLELVRTLRELGLDLGTVVRVVRRQESVAEIAAAHADALDAEIRALRLKRAVLRSIARRGSDTEEMRLMHRMARLSARERQHLIDEFVDRAFAGLDPAAPGAQIAEAMRLMPAELPDDPTDAQVDAWVELAELVGDEAFRLRVREMAEAGARNTGASPIGEPAAVLQHAGAASGAGLDPASPEAQPVVDLIVDPGLGGAERRALADQLATFTDVRVERYWQLMGVLNDRPPFPPAAAAFEWLIAALRANR</sequence>
<name>A0A5M3W0U7_9ACTN</name>
<proteinExistence type="predicted"/>
<dbReference type="Proteomes" id="UP000334990">
    <property type="component" value="Unassembled WGS sequence"/>
</dbReference>
<evidence type="ECO:0000313" key="3">
    <source>
        <dbReference type="EMBL" id="GES01652.1"/>
    </source>
</evidence>
<dbReference type="InterPro" id="IPR047057">
    <property type="entry name" value="MerR_fam"/>
</dbReference>
<dbReference type="EMBL" id="BLAD01000052">
    <property type="protein sequence ID" value="GES01652.1"/>
    <property type="molecule type" value="Genomic_DNA"/>
</dbReference>
<evidence type="ECO:0000313" key="4">
    <source>
        <dbReference type="Proteomes" id="UP000334990"/>
    </source>
</evidence>
<reference evidence="3 4" key="1">
    <citation type="submission" date="2019-10" db="EMBL/GenBank/DDBJ databases">
        <title>Whole genome shotgun sequence of Acrocarpospora corrugata NBRC 13972.</title>
        <authorList>
            <person name="Ichikawa N."/>
            <person name="Kimura A."/>
            <person name="Kitahashi Y."/>
            <person name="Komaki H."/>
            <person name="Oguchi A."/>
        </authorList>
    </citation>
    <scope>NUCLEOTIDE SEQUENCE [LARGE SCALE GENOMIC DNA]</scope>
    <source>
        <strain evidence="3 4">NBRC 13972</strain>
    </source>
</reference>
<evidence type="ECO:0000259" key="2">
    <source>
        <dbReference type="PROSITE" id="PS50937"/>
    </source>
</evidence>
<comment type="caution">
    <text evidence="3">The sequence shown here is derived from an EMBL/GenBank/DDBJ whole genome shotgun (WGS) entry which is preliminary data.</text>
</comment>
<dbReference type="InterPro" id="IPR000551">
    <property type="entry name" value="MerR-type_HTH_dom"/>
</dbReference>
<dbReference type="PANTHER" id="PTHR30204:SF93">
    <property type="entry name" value="HTH MERR-TYPE DOMAIN-CONTAINING PROTEIN"/>
    <property type="match status" value="1"/>
</dbReference>
<keyword evidence="1" id="KW-0238">DNA-binding</keyword>
<accession>A0A5M3W0U7</accession>
<dbReference type="InterPro" id="IPR009061">
    <property type="entry name" value="DNA-bd_dom_put_sf"/>
</dbReference>